<dbReference type="OrthoDB" id="962419at2"/>
<comment type="caution">
    <text evidence="1">The sequence shown here is derived from an EMBL/GenBank/DDBJ whole genome shotgun (WGS) entry which is preliminary data.</text>
</comment>
<name>A0A368JUI6_9BACT</name>
<organism evidence="1 2">
    <name type="scientific">Larkinella punicea</name>
    <dbReference type="NCBI Taxonomy" id="2315727"/>
    <lineage>
        <taxon>Bacteria</taxon>
        <taxon>Pseudomonadati</taxon>
        <taxon>Bacteroidota</taxon>
        <taxon>Cytophagia</taxon>
        <taxon>Cytophagales</taxon>
        <taxon>Spirosomataceae</taxon>
        <taxon>Larkinella</taxon>
    </lineage>
</organism>
<proteinExistence type="predicted"/>
<dbReference type="EMBL" id="QOWE01000005">
    <property type="protein sequence ID" value="RCR70334.1"/>
    <property type="molecule type" value="Genomic_DNA"/>
</dbReference>
<evidence type="ECO:0000313" key="1">
    <source>
        <dbReference type="EMBL" id="RCR70334.1"/>
    </source>
</evidence>
<keyword evidence="2" id="KW-1185">Reference proteome</keyword>
<sequence length="74" mass="8684">MSLPLTQQQAESSDFLKTFPQFDCLSDALYRRQCIDKRTGELHSILRLDKRRFCVVPPQWTRQLEKAGYPVAVR</sequence>
<accession>A0A368JUI6</accession>
<dbReference type="Proteomes" id="UP000253383">
    <property type="component" value="Unassembled WGS sequence"/>
</dbReference>
<reference evidence="1 2" key="1">
    <citation type="submission" date="2018-07" db="EMBL/GenBank/DDBJ databases">
        <title>Genome analysis of Larkinella rosea.</title>
        <authorList>
            <person name="Zhou Z."/>
            <person name="Wang G."/>
        </authorList>
    </citation>
    <scope>NUCLEOTIDE SEQUENCE [LARGE SCALE GENOMIC DNA]</scope>
    <source>
        <strain evidence="2">zzj9</strain>
    </source>
</reference>
<evidence type="ECO:0000313" key="2">
    <source>
        <dbReference type="Proteomes" id="UP000253383"/>
    </source>
</evidence>
<dbReference type="RefSeq" id="WP_114405500.1">
    <property type="nucleotide sequence ID" value="NZ_QOWE01000005.1"/>
</dbReference>
<dbReference type="AlphaFoldDB" id="A0A368JUI6"/>
<protein>
    <submittedName>
        <fullName evidence="1">Uncharacterized protein</fullName>
    </submittedName>
</protein>
<gene>
    <name evidence="1" type="ORF">DUE52_08200</name>
</gene>